<reference evidence="1" key="1">
    <citation type="submission" date="2019-02" db="EMBL/GenBank/DDBJ databases">
        <authorList>
            <person name="Gruber-Vodicka R. H."/>
            <person name="Seah K. B. B."/>
        </authorList>
    </citation>
    <scope>NUCLEOTIDE SEQUENCE</scope>
    <source>
        <strain evidence="1">BECK_BZ131</strain>
    </source>
</reference>
<sequence>MLRLQTGVFRQTGQHSRTDFLGVMEDEYNAGITRLGEGLARAGHSL</sequence>
<dbReference type="EMBL" id="CAADFE010000012">
    <property type="protein sequence ID" value="VFJ67460.1"/>
    <property type="molecule type" value="Genomic_DNA"/>
</dbReference>
<protein>
    <submittedName>
        <fullName evidence="1">Uncharacterized protein</fullName>
    </submittedName>
</protein>
<organism evidence="1">
    <name type="scientific">Candidatus Kentrum sp. FW</name>
    <dbReference type="NCBI Taxonomy" id="2126338"/>
    <lineage>
        <taxon>Bacteria</taxon>
        <taxon>Pseudomonadati</taxon>
        <taxon>Pseudomonadota</taxon>
        <taxon>Gammaproteobacteria</taxon>
        <taxon>Candidatus Kentrum</taxon>
    </lineage>
</organism>
<name>A0A450TJE2_9GAMM</name>
<accession>A0A450TJE2</accession>
<dbReference type="AlphaFoldDB" id="A0A450TJE2"/>
<gene>
    <name evidence="1" type="ORF">BECKFW1821C_GA0114237_10129</name>
</gene>
<proteinExistence type="predicted"/>
<evidence type="ECO:0000313" key="1">
    <source>
        <dbReference type="EMBL" id="VFJ67460.1"/>
    </source>
</evidence>